<feature type="domain" description="NlpC/P60" evidence="6">
    <location>
        <begin position="41"/>
        <end position="166"/>
    </location>
</feature>
<evidence type="ECO:0000256" key="4">
    <source>
        <dbReference type="ARBA" id="ARBA00022807"/>
    </source>
</evidence>
<dbReference type="PROSITE" id="PS51935">
    <property type="entry name" value="NLPC_P60"/>
    <property type="match status" value="1"/>
</dbReference>
<dbReference type="OrthoDB" id="9813118at2"/>
<dbReference type="RefSeq" id="WP_115993006.1">
    <property type="nucleotide sequence ID" value="NZ_QRDY01000006.1"/>
</dbReference>
<proteinExistence type="inferred from homology"/>
<evidence type="ECO:0000256" key="1">
    <source>
        <dbReference type="ARBA" id="ARBA00007074"/>
    </source>
</evidence>
<dbReference type="SUPFAM" id="SSF54001">
    <property type="entry name" value="Cysteine proteinases"/>
    <property type="match status" value="1"/>
</dbReference>
<dbReference type="PANTHER" id="PTHR47053:SF1">
    <property type="entry name" value="MUREIN DD-ENDOPEPTIDASE MEPH-RELATED"/>
    <property type="match status" value="1"/>
</dbReference>
<dbReference type="GO" id="GO:0008234">
    <property type="term" value="F:cysteine-type peptidase activity"/>
    <property type="evidence" value="ECO:0007669"/>
    <property type="project" value="UniProtKB-KW"/>
</dbReference>
<organism evidence="7 8">
    <name type="scientific">Cohnella lupini</name>
    <dbReference type="NCBI Taxonomy" id="1294267"/>
    <lineage>
        <taxon>Bacteria</taxon>
        <taxon>Bacillati</taxon>
        <taxon>Bacillota</taxon>
        <taxon>Bacilli</taxon>
        <taxon>Bacillales</taxon>
        <taxon>Paenibacillaceae</taxon>
        <taxon>Cohnella</taxon>
    </lineage>
</organism>
<gene>
    <name evidence="7" type="ORF">DFP95_10677</name>
</gene>
<comment type="similarity">
    <text evidence="1">Belongs to the peptidase C40 family.</text>
</comment>
<feature type="chain" id="PRO_5017739712" evidence="5">
    <location>
        <begin position="36"/>
        <end position="166"/>
    </location>
</feature>
<evidence type="ECO:0000256" key="3">
    <source>
        <dbReference type="ARBA" id="ARBA00022801"/>
    </source>
</evidence>
<comment type="caution">
    <text evidence="7">The sequence shown here is derived from an EMBL/GenBank/DDBJ whole genome shotgun (WGS) entry which is preliminary data.</text>
</comment>
<evidence type="ECO:0000256" key="5">
    <source>
        <dbReference type="SAM" id="SignalP"/>
    </source>
</evidence>
<sequence>MSFKSTLARKVISVSLCAVIGFAGIALKHAPLASAATSTSTSKADKIITLGKKYLGVKYRFGAPSGSTSAFDCSSFTQYIFGKNGIKLPRVSSSQATKGVKVAKANLKKGDLVFFKVARTGSKIGHVGVYVGNNKMLHTYGDTGVTYSSMNTSYWKSHYVTARRVL</sequence>
<keyword evidence="8" id="KW-1185">Reference proteome</keyword>
<dbReference type="EMBL" id="QRDY01000006">
    <property type="protein sequence ID" value="RED60288.1"/>
    <property type="molecule type" value="Genomic_DNA"/>
</dbReference>
<evidence type="ECO:0000259" key="6">
    <source>
        <dbReference type="PROSITE" id="PS51935"/>
    </source>
</evidence>
<name>A0A3D9IEW4_9BACL</name>
<keyword evidence="5" id="KW-0732">Signal</keyword>
<keyword evidence="2" id="KW-0645">Protease</keyword>
<keyword evidence="4" id="KW-0788">Thiol protease</keyword>
<reference evidence="7 8" key="1">
    <citation type="submission" date="2018-07" db="EMBL/GenBank/DDBJ databases">
        <title>Genomic Encyclopedia of Type Strains, Phase III (KMG-III): the genomes of soil and plant-associated and newly described type strains.</title>
        <authorList>
            <person name="Whitman W."/>
        </authorList>
    </citation>
    <scope>NUCLEOTIDE SEQUENCE [LARGE SCALE GENOMIC DNA]</scope>
    <source>
        <strain evidence="7 8">CECT 8236</strain>
    </source>
</reference>
<feature type="signal peptide" evidence="5">
    <location>
        <begin position="1"/>
        <end position="35"/>
    </location>
</feature>
<evidence type="ECO:0000313" key="7">
    <source>
        <dbReference type="EMBL" id="RED60288.1"/>
    </source>
</evidence>
<dbReference type="Pfam" id="PF00877">
    <property type="entry name" value="NLPC_P60"/>
    <property type="match status" value="1"/>
</dbReference>
<dbReference type="GO" id="GO:0006508">
    <property type="term" value="P:proteolysis"/>
    <property type="evidence" value="ECO:0007669"/>
    <property type="project" value="UniProtKB-KW"/>
</dbReference>
<dbReference type="InterPro" id="IPR038765">
    <property type="entry name" value="Papain-like_cys_pep_sf"/>
</dbReference>
<dbReference type="Proteomes" id="UP000256869">
    <property type="component" value="Unassembled WGS sequence"/>
</dbReference>
<evidence type="ECO:0000313" key="8">
    <source>
        <dbReference type="Proteomes" id="UP000256869"/>
    </source>
</evidence>
<accession>A0A3D9IEW4</accession>
<protein>
    <submittedName>
        <fullName evidence="7">Cell wall-associated NlpC family hydrolase</fullName>
    </submittedName>
</protein>
<dbReference type="PANTHER" id="PTHR47053">
    <property type="entry name" value="MUREIN DD-ENDOPEPTIDASE MEPH-RELATED"/>
    <property type="match status" value="1"/>
</dbReference>
<dbReference type="InterPro" id="IPR000064">
    <property type="entry name" value="NLP_P60_dom"/>
</dbReference>
<evidence type="ECO:0000256" key="2">
    <source>
        <dbReference type="ARBA" id="ARBA00022670"/>
    </source>
</evidence>
<dbReference type="Gene3D" id="3.90.1720.10">
    <property type="entry name" value="endopeptidase domain like (from Nostoc punctiforme)"/>
    <property type="match status" value="1"/>
</dbReference>
<dbReference type="AlphaFoldDB" id="A0A3D9IEW4"/>
<keyword evidence="3 7" id="KW-0378">Hydrolase</keyword>
<dbReference type="InterPro" id="IPR051202">
    <property type="entry name" value="Peptidase_C40"/>
</dbReference>